<dbReference type="InterPro" id="IPR026866">
    <property type="entry name" value="CR006_AAA"/>
</dbReference>
<name>A0A062V1U1_9EURY</name>
<sequence length="378" mass="43814">MSTDLTSFESLKSLATHLRDTLANKKYILVFAYNGTGKTRLSSAFKDLGKRTANLTDEGGNSLSAEETTSDTLYYNAFTEDLFTWDNDLENDTQRVLQLNRDSSFFKGLRELEMESRIRPFLSRYADFDFSIDYDAWSVSFSRDIRKDDVTKKIEHIKISRGEENIFVWCFFLAVAQLAIDKQEAYTWVKYIYIDDPISSLDDNNAIAVASHLAQLLKKQSDIKTVISTHHALFFNVMYNELKNAEKYFLSTNKSSEYSIRNTGDTPFFHHVALLKELSEVAESGKLYTYHFNILRNVLEKTATFHGFNNFSSCIKQDSDDLDGTIHTRLVNLLSHGNYSLFEPKEMLDDNKEYFKKILNDFMANYRFNPELFPQKRT</sequence>
<feature type="domain" description="Protein CR006 P-loop" evidence="1">
    <location>
        <begin position="156"/>
        <end position="353"/>
    </location>
</feature>
<evidence type="ECO:0000313" key="3">
    <source>
        <dbReference type="Proteomes" id="UP000027153"/>
    </source>
</evidence>
<reference evidence="2 3" key="1">
    <citation type="journal article" date="2013" name="Nature">
        <title>Anaerobic oxidation of methane coupled to nitrate reduction in a novel archaeal lineage.</title>
        <authorList>
            <person name="Haroon M.F."/>
            <person name="Hu S."/>
            <person name="Shi Y."/>
            <person name="Imelfort M."/>
            <person name="Keller J."/>
            <person name="Hugenholtz P."/>
            <person name="Yuan Z."/>
            <person name="Tyson G.W."/>
        </authorList>
    </citation>
    <scope>NUCLEOTIDE SEQUENCE [LARGE SCALE GENOMIC DNA]</scope>
    <source>
        <strain evidence="2 3">ANME-2d</strain>
    </source>
</reference>
<dbReference type="OrthoDB" id="387760at2157"/>
<dbReference type="PATRIC" id="fig|1392998.3.peg.2921"/>
<evidence type="ECO:0000313" key="2">
    <source>
        <dbReference type="EMBL" id="KCZ70598.1"/>
    </source>
</evidence>
<dbReference type="Pfam" id="PF13166">
    <property type="entry name" value="AAA_13"/>
    <property type="match status" value="1"/>
</dbReference>
<dbReference type="AlphaFoldDB" id="A0A062V1U1"/>
<comment type="caution">
    <text evidence="2">The sequence shown here is derived from an EMBL/GenBank/DDBJ whole genome shotgun (WGS) entry which is preliminary data.</text>
</comment>
<dbReference type="InterPro" id="IPR027417">
    <property type="entry name" value="P-loop_NTPase"/>
</dbReference>
<evidence type="ECO:0000259" key="1">
    <source>
        <dbReference type="Pfam" id="PF13166"/>
    </source>
</evidence>
<proteinExistence type="predicted"/>
<dbReference type="EMBL" id="JMIY01000007">
    <property type="protein sequence ID" value="KCZ70598.1"/>
    <property type="molecule type" value="Genomic_DNA"/>
</dbReference>
<dbReference type="Gene3D" id="3.40.50.300">
    <property type="entry name" value="P-loop containing nucleotide triphosphate hydrolases"/>
    <property type="match status" value="1"/>
</dbReference>
<keyword evidence="3" id="KW-1185">Reference proteome</keyword>
<protein>
    <recommendedName>
        <fullName evidence="1">Protein CR006 P-loop domain-containing protein</fullName>
    </recommendedName>
</protein>
<gene>
    <name evidence="2" type="ORF">ANME2D_02619</name>
</gene>
<accession>A0A062V1U1</accession>
<organism evidence="2 3">
    <name type="scientific">Candidatus Methanoperedens nitratireducens</name>
    <dbReference type="NCBI Taxonomy" id="1392998"/>
    <lineage>
        <taxon>Archaea</taxon>
        <taxon>Methanobacteriati</taxon>
        <taxon>Methanobacteriota</taxon>
        <taxon>Stenosarchaea group</taxon>
        <taxon>Methanomicrobia</taxon>
        <taxon>Methanosarcinales</taxon>
        <taxon>ANME-2 cluster</taxon>
        <taxon>Candidatus Methanoperedentaceae</taxon>
        <taxon>Candidatus Methanoperedens</taxon>
    </lineage>
</organism>
<dbReference type="Proteomes" id="UP000027153">
    <property type="component" value="Unassembled WGS sequence"/>
</dbReference>
<dbReference type="RefSeq" id="WP_048092318.1">
    <property type="nucleotide sequence ID" value="NZ_JMIY01000007.1"/>
</dbReference>